<comment type="caution">
    <text evidence="1">The sequence shown here is derived from an EMBL/GenBank/DDBJ whole genome shotgun (WGS) entry which is preliminary data.</text>
</comment>
<dbReference type="AlphaFoldDB" id="A0A840GDJ2"/>
<dbReference type="Proteomes" id="UP000587070">
    <property type="component" value="Unassembled WGS sequence"/>
</dbReference>
<dbReference type="Gene3D" id="2.160.10.10">
    <property type="entry name" value="Hexapeptide repeat proteins"/>
    <property type="match status" value="1"/>
</dbReference>
<keyword evidence="1" id="KW-0808">Transferase</keyword>
<name>A0A840GDJ2_RHOTE</name>
<dbReference type="InterPro" id="IPR051159">
    <property type="entry name" value="Hexapeptide_acetyltransf"/>
</dbReference>
<evidence type="ECO:0000313" key="2">
    <source>
        <dbReference type="Proteomes" id="UP000587070"/>
    </source>
</evidence>
<dbReference type="InterPro" id="IPR011004">
    <property type="entry name" value="Trimer_LpxA-like_sf"/>
</dbReference>
<dbReference type="GO" id="GO:0016740">
    <property type="term" value="F:transferase activity"/>
    <property type="evidence" value="ECO:0007669"/>
    <property type="project" value="UniProtKB-KW"/>
</dbReference>
<proteinExistence type="predicted"/>
<dbReference type="PANTHER" id="PTHR23416">
    <property type="entry name" value="SIALIC ACID SYNTHASE-RELATED"/>
    <property type="match status" value="1"/>
</dbReference>
<sequence length="213" mass="22739">MQSKLASLGFWRFIWRCCQVLLERWRFIWWGVVANLFLRVHPAVTCSGWVTVTGPVVWRLDPRGRLSIGKNVRLHSGHAINSVGGHRRLILALGPAGVLILEDGCGISSSTIVCRERIRIGAGAMIGGGCQILDSDFHSILANERALPGNPGALTAPVDIGERAFVGTGVMILKGGRVGLESIVGAGSVVTGTVGDGEVWAGNPARRIREKTA</sequence>
<organism evidence="1 2">
    <name type="scientific">Rhodocyclus tenuis</name>
    <name type="common">Rhodospirillum tenue</name>
    <dbReference type="NCBI Taxonomy" id="1066"/>
    <lineage>
        <taxon>Bacteria</taxon>
        <taxon>Pseudomonadati</taxon>
        <taxon>Pseudomonadota</taxon>
        <taxon>Betaproteobacteria</taxon>
        <taxon>Rhodocyclales</taxon>
        <taxon>Rhodocyclaceae</taxon>
        <taxon>Rhodocyclus</taxon>
    </lineage>
</organism>
<dbReference type="EMBL" id="JACIGE010000002">
    <property type="protein sequence ID" value="MBB4246309.1"/>
    <property type="molecule type" value="Genomic_DNA"/>
</dbReference>
<gene>
    <name evidence="1" type="ORF">GGD90_000666</name>
</gene>
<accession>A0A840GDJ2</accession>
<protein>
    <submittedName>
        <fullName evidence="1">Acetyltransferase-like isoleucine patch superfamily enzyme</fullName>
    </submittedName>
</protein>
<evidence type="ECO:0000313" key="1">
    <source>
        <dbReference type="EMBL" id="MBB4246309.1"/>
    </source>
</evidence>
<keyword evidence="2" id="KW-1185">Reference proteome</keyword>
<dbReference type="SUPFAM" id="SSF51161">
    <property type="entry name" value="Trimeric LpxA-like enzymes"/>
    <property type="match status" value="1"/>
</dbReference>
<reference evidence="1 2" key="1">
    <citation type="submission" date="2020-08" db="EMBL/GenBank/DDBJ databases">
        <title>Genome sequencing of Purple Non-Sulfur Bacteria from various extreme environments.</title>
        <authorList>
            <person name="Mayer M."/>
        </authorList>
    </citation>
    <scope>NUCLEOTIDE SEQUENCE [LARGE SCALE GENOMIC DNA]</scope>
    <source>
        <strain evidence="1 2">2761</strain>
    </source>
</reference>